<accession>A0A839F3U1</accession>
<name>A0A839F3U1_9GAMM</name>
<feature type="region of interest" description="Disordered" evidence="1">
    <location>
        <begin position="78"/>
        <end position="99"/>
    </location>
</feature>
<feature type="signal peptide" evidence="2">
    <location>
        <begin position="1"/>
        <end position="21"/>
    </location>
</feature>
<protein>
    <recommendedName>
        <fullName evidence="3">DUF5648 domain-containing protein</fullName>
    </recommendedName>
</protein>
<reference evidence="4 5" key="1">
    <citation type="submission" date="2020-07" db="EMBL/GenBank/DDBJ databases">
        <title>Genomic Encyclopedia of Type Strains, Phase IV (KMG-V): Genome sequencing to study the core and pangenomes of soil and plant-associated prokaryotes.</title>
        <authorList>
            <person name="Whitman W."/>
        </authorList>
    </citation>
    <scope>NUCLEOTIDE SEQUENCE [LARGE SCALE GENOMIC DNA]</scope>
    <source>
        <strain evidence="4 5">RH2WT43</strain>
    </source>
</reference>
<comment type="caution">
    <text evidence="4">The sequence shown here is derived from an EMBL/GenBank/DDBJ whole genome shotgun (WGS) entry which is preliminary data.</text>
</comment>
<organism evidence="4 5">
    <name type="scientific">Dokdonella fugitiva</name>
    <dbReference type="NCBI Taxonomy" id="328517"/>
    <lineage>
        <taxon>Bacteria</taxon>
        <taxon>Pseudomonadati</taxon>
        <taxon>Pseudomonadota</taxon>
        <taxon>Gammaproteobacteria</taxon>
        <taxon>Lysobacterales</taxon>
        <taxon>Rhodanobacteraceae</taxon>
        <taxon>Dokdonella</taxon>
    </lineage>
</organism>
<dbReference type="InterPro" id="IPR043708">
    <property type="entry name" value="DUF5648"/>
</dbReference>
<dbReference type="Proteomes" id="UP000550401">
    <property type="component" value="Unassembled WGS sequence"/>
</dbReference>
<dbReference type="EMBL" id="JACGXL010000004">
    <property type="protein sequence ID" value="MBA8888692.1"/>
    <property type="molecule type" value="Genomic_DNA"/>
</dbReference>
<dbReference type="RefSeq" id="WP_182531725.1">
    <property type="nucleotide sequence ID" value="NZ_JACGXL010000004.1"/>
</dbReference>
<sequence length="489" mass="51706">MDAMGKVAVLGLVLAGGSAHAYDLTALWESRNAGMTDTFYTTYYNDHAISGPANGFVDHGVAAWLPCSSNALDGPFGEPSYKGTPAAPDAPAGDGLAPSRSGHGYAVRMDFACAPPADARPLYRLYKSRPETDHVYTTSAEEVAALEASGYGFDRVEGYLFTSQVDGSTALYRLRKDNRATGQTVEHRYTLSASARASLRAKGWLDEGVAGYAFASYVNPTVAAVGFAGTYNGTNVSPTTPVTVPIRDVVPLRSQLALGGSPSGSSVYGMHASNVTKRPAGAAWQSLSFDLYTGTWFPPVPDASPLDHMPMYLHYASQAAANQLSAVPPYDGVAITFVPGNTLNGTVCDTVANTGGQIVFEIGEGTISCGPVLATPLRANTWYHVDYALDDAARVRLTVTQRATGVPLTFADGTTTYAGTVAGFYACPIQPPFGSLYADDSFCANPYSAHGFPSANTGYFIYAKMRATDISAQMRNLRVQWLDAGFAPL</sequence>
<keyword evidence="5" id="KW-1185">Reference proteome</keyword>
<proteinExistence type="predicted"/>
<feature type="chain" id="PRO_5032821315" description="DUF5648 domain-containing protein" evidence="2">
    <location>
        <begin position="22"/>
        <end position="489"/>
    </location>
</feature>
<feature type="compositionally biased region" description="Low complexity" evidence="1">
    <location>
        <begin position="85"/>
        <end position="98"/>
    </location>
</feature>
<evidence type="ECO:0000313" key="4">
    <source>
        <dbReference type="EMBL" id="MBA8888692.1"/>
    </source>
</evidence>
<dbReference type="Pfam" id="PF18885">
    <property type="entry name" value="DUF5648"/>
    <property type="match status" value="1"/>
</dbReference>
<dbReference type="AlphaFoldDB" id="A0A839F3U1"/>
<evidence type="ECO:0000256" key="1">
    <source>
        <dbReference type="SAM" id="MobiDB-lite"/>
    </source>
</evidence>
<evidence type="ECO:0000313" key="5">
    <source>
        <dbReference type="Proteomes" id="UP000550401"/>
    </source>
</evidence>
<keyword evidence="2" id="KW-0732">Signal</keyword>
<feature type="domain" description="DUF5648" evidence="3">
    <location>
        <begin position="112"/>
        <end position="213"/>
    </location>
</feature>
<evidence type="ECO:0000256" key="2">
    <source>
        <dbReference type="SAM" id="SignalP"/>
    </source>
</evidence>
<evidence type="ECO:0000259" key="3">
    <source>
        <dbReference type="Pfam" id="PF18885"/>
    </source>
</evidence>
<gene>
    <name evidence="4" type="ORF">FHW12_002925</name>
</gene>